<feature type="region of interest" description="Disordered" evidence="2">
    <location>
        <begin position="27"/>
        <end position="76"/>
    </location>
</feature>
<reference evidence="4 5" key="1">
    <citation type="submission" date="2022-07" db="EMBL/GenBank/DDBJ databases">
        <title>Genome-wide signatures of adaptation to extreme environments.</title>
        <authorList>
            <person name="Cho C.H."/>
            <person name="Yoon H.S."/>
        </authorList>
    </citation>
    <scope>NUCLEOTIDE SEQUENCE [LARGE SCALE GENOMIC DNA]</scope>
    <source>
        <strain evidence="4 5">DBV 063 E5</strain>
    </source>
</reference>
<keyword evidence="5" id="KW-1185">Reference proteome</keyword>
<feature type="compositionally biased region" description="Polar residues" evidence="2">
    <location>
        <begin position="324"/>
        <end position="337"/>
    </location>
</feature>
<feature type="compositionally biased region" description="Acidic residues" evidence="2">
    <location>
        <begin position="60"/>
        <end position="74"/>
    </location>
</feature>
<comment type="similarity">
    <text evidence="1">Belongs to the KRI1 family.</text>
</comment>
<accession>A0AAV9IQ47</accession>
<proteinExistence type="inferred from homology"/>
<feature type="compositionally biased region" description="Low complexity" evidence="2">
    <location>
        <begin position="154"/>
        <end position="164"/>
    </location>
</feature>
<sequence length="648" mass="73851">MEEGALRINQKYAEEYARRKRREELSRLRDLERERRKERRRGERGGAADGREASSHESSTSDDEDDEDEEEDECAVLLTRKMDAQWAATLEAIRRRDARIYDANHRFYDSDSGSSSSLGDEPVAGYETVVAAGVGRETGLLLKDYVRQQLLTEGLEGGSSSTESEGADARAATPRQRDGDGVGGHVPVYDAEQAELRRAVLNQSARMGDETGERDDVHSDDAEDDLFQLKRRDALWEDIAPTARENGQLTGEEAAAASTVVPSVVATEDDSAHAYLERETADEKERFLREFVLRNGWLPVAAAGPGASSTRPSVSLERRHTPTDESGTACDTSASTDSVEEDAAFLQKQEQFEYAHNFRYEEACATQVPTHPRRVPDSMRRPSGKSEARRRQRDMRQQRKEVERRRREEELKRLKNLRRAEQAERIQRLARAAGCEASDKTEAVFAQLLGDDDDSDFDPDKHDRLMGAHFESEVYRNAPDADLEQQRHREDAETAAWSDDQDDKEREDAMRPSRSRGRSADRTDALEHHLDQLDREDVLAGTRFHYRPVDPVDCGLSALDVLNMDDKELNRFVSIKYYRPFRPPHSLPRRIRKLFRGNVSMKRHRLARASRPEEGGRASHRRGRSPEERLSAEDIRRRAYGIHPREKN</sequence>
<feature type="compositionally biased region" description="Basic and acidic residues" evidence="2">
    <location>
        <begin position="374"/>
        <end position="422"/>
    </location>
</feature>
<dbReference type="InterPro" id="IPR024626">
    <property type="entry name" value="Kri1-like_C"/>
</dbReference>
<feature type="domain" description="Kri1-like C-terminal" evidence="3">
    <location>
        <begin position="532"/>
        <end position="591"/>
    </location>
</feature>
<dbReference type="Pfam" id="PF05178">
    <property type="entry name" value="Kri1"/>
    <property type="match status" value="1"/>
</dbReference>
<dbReference type="AlphaFoldDB" id="A0AAV9IQ47"/>
<dbReference type="PANTHER" id="PTHR14490:SF5">
    <property type="entry name" value="PROTEIN KRI1 HOMOLOG"/>
    <property type="match status" value="1"/>
</dbReference>
<name>A0AAV9IQ47_CYACA</name>
<feature type="region of interest" description="Disordered" evidence="2">
    <location>
        <begin position="364"/>
        <end position="422"/>
    </location>
</feature>
<evidence type="ECO:0000256" key="1">
    <source>
        <dbReference type="ARBA" id="ARBA00007473"/>
    </source>
</evidence>
<feature type="region of interest" description="Disordered" evidence="2">
    <location>
        <begin position="302"/>
        <end position="342"/>
    </location>
</feature>
<comment type="caution">
    <text evidence="4">The sequence shown here is derived from an EMBL/GenBank/DDBJ whole genome shotgun (WGS) entry which is preliminary data.</text>
</comment>
<feature type="region of interest" description="Disordered" evidence="2">
    <location>
        <begin position="602"/>
        <end position="648"/>
    </location>
</feature>
<dbReference type="GO" id="GO:0030686">
    <property type="term" value="C:90S preribosome"/>
    <property type="evidence" value="ECO:0007669"/>
    <property type="project" value="TreeGrafter"/>
</dbReference>
<dbReference type="InterPro" id="IPR018034">
    <property type="entry name" value="Kri1"/>
</dbReference>
<gene>
    <name evidence="4" type="ORF">CDCA_CDCA01G0383</name>
</gene>
<protein>
    <recommendedName>
        <fullName evidence="3">Kri1-like C-terminal domain-containing protein</fullName>
    </recommendedName>
</protein>
<feature type="region of interest" description="Disordered" evidence="2">
    <location>
        <begin position="154"/>
        <end position="184"/>
    </location>
</feature>
<dbReference type="Pfam" id="PF12936">
    <property type="entry name" value="Kri1_C"/>
    <property type="match status" value="1"/>
</dbReference>
<feature type="region of interest" description="Disordered" evidence="2">
    <location>
        <begin position="470"/>
        <end position="529"/>
    </location>
</feature>
<organism evidence="4 5">
    <name type="scientific">Cyanidium caldarium</name>
    <name type="common">Red alga</name>
    <dbReference type="NCBI Taxonomy" id="2771"/>
    <lineage>
        <taxon>Eukaryota</taxon>
        <taxon>Rhodophyta</taxon>
        <taxon>Bangiophyceae</taxon>
        <taxon>Cyanidiales</taxon>
        <taxon>Cyanidiaceae</taxon>
        <taxon>Cyanidium</taxon>
    </lineage>
</organism>
<feature type="compositionally biased region" description="Basic and acidic residues" evidence="2">
    <location>
        <begin position="624"/>
        <end position="648"/>
    </location>
</feature>
<dbReference type="EMBL" id="JANCYW010000001">
    <property type="protein sequence ID" value="KAK4534358.1"/>
    <property type="molecule type" value="Genomic_DNA"/>
</dbReference>
<dbReference type="Proteomes" id="UP001301350">
    <property type="component" value="Unassembled WGS sequence"/>
</dbReference>
<feature type="compositionally biased region" description="Basic and acidic residues" evidence="2">
    <location>
        <begin position="27"/>
        <end position="55"/>
    </location>
</feature>
<evidence type="ECO:0000259" key="3">
    <source>
        <dbReference type="Pfam" id="PF12936"/>
    </source>
</evidence>
<evidence type="ECO:0000313" key="4">
    <source>
        <dbReference type="EMBL" id="KAK4534358.1"/>
    </source>
</evidence>
<evidence type="ECO:0000256" key="2">
    <source>
        <dbReference type="SAM" id="MobiDB-lite"/>
    </source>
</evidence>
<evidence type="ECO:0000313" key="5">
    <source>
        <dbReference type="Proteomes" id="UP001301350"/>
    </source>
</evidence>
<feature type="compositionally biased region" description="Basic and acidic residues" evidence="2">
    <location>
        <begin position="518"/>
        <end position="529"/>
    </location>
</feature>
<dbReference type="GO" id="GO:0000447">
    <property type="term" value="P:endonucleolytic cleavage in ITS1 to separate SSU-rRNA from 5.8S rRNA and LSU-rRNA from tricistronic rRNA transcript (SSU-rRNA, 5.8S rRNA, LSU-rRNA)"/>
    <property type="evidence" value="ECO:0007669"/>
    <property type="project" value="TreeGrafter"/>
</dbReference>
<dbReference type="GO" id="GO:0005730">
    <property type="term" value="C:nucleolus"/>
    <property type="evidence" value="ECO:0007669"/>
    <property type="project" value="TreeGrafter"/>
</dbReference>
<dbReference type="PANTHER" id="PTHR14490">
    <property type="entry name" value="ZINC FINGER, ZZ TYPE"/>
    <property type="match status" value="1"/>
</dbReference>